<dbReference type="EMBL" id="SRYD01000057">
    <property type="protein sequence ID" value="TGY70719.1"/>
    <property type="molecule type" value="Genomic_DNA"/>
</dbReference>
<sequence length="190" mass="21664">MKTTSVRTKCKSAKAKTPRYKFDPLWRRAMSASGCDDSYTEQMVRDYIEHGKQPNFHYLDQQGFACAWIIIRADIDRRRRRNERARERRRQLRARLQAEREAAEKDARKAARLERKAASTRSSREKSKAMRAAKAARGRIAGRNQAPRVPSCLNPATAAKASRQPTRQRFADRFRGPGYKNAATAGGGLP</sequence>
<protein>
    <submittedName>
        <fullName evidence="2">Uncharacterized protein</fullName>
    </submittedName>
</protein>
<organism evidence="2 3">
    <name type="scientific">Muribaculum intestinale</name>
    <dbReference type="NCBI Taxonomy" id="1796646"/>
    <lineage>
        <taxon>Bacteria</taxon>
        <taxon>Pseudomonadati</taxon>
        <taxon>Bacteroidota</taxon>
        <taxon>Bacteroidia</taxon>
        <taxon>Bacteroidales</taxon>
        <taxon>Muribaculaceae</taxon>
        <taxon>Muribaculum</taxon>
    </lineage>
</organism>
<gene>
    <name evidence="2" type="ORF">E5333_12360</name>
</gene>
<dbReference type="RefSeq" id="WP_135993755.1">
    <property type="nucleotide sequence ID" value="NZ_CAPYRA010000013.1"/>
</dbReference>
<reference evidence="2 3" key="1">
    <citation type="submission" date="2019-04" db="EMBL/GenBank/DDBJ databases">
        <title>Microbes associate with the intestines of laboratory mice.</title>
        <authorList>
            <person name="Navarre W."/>
            <person name="Wong E."/>
            <person name="Huang K."/>
            <person name="Tropini C."/>
            <person name="Ng K."/>
            <person name="Yu B."/>
        </authorList>
    </citation>
    <scope>NUCLEOTIDE SEQUENCE [LARGE SCALE GENOMIC DNA]</scope>
    <source>
        <strain evidence="2 3">NM06_A21</strain>
    </source>
</reference>
<feature type="region of interest" description="Disordered" evidence="1">
    <location>
        <begin position="96"/>
        <end position="190"/>
    </location>
</feature>
<dbReference type="Proteomes" id="UP000306630">
    <property type="component" value="Unassembled WGS sequence"/>
</dbReference>
<comment type="caution">
    <text evidence="2">The sequence shown here is derived from an EMBL/GenBank/DDBJ whole genome shotgun (WGS) entry which is preliminary data.</text>
</comment>
<evidence type="ECO:0000313" key="2">
    <source>
        <dbReference type="EMBL" id="TGY70719.1"/>
    </source>
</evidence>
<proteinExistence type="predicted"/>
<evidence type="ECO:0000256" key="1">
    <source>
        <dbReference type="SAM" id="MobiDB-lite"/>
    </source>
</evidence>
<feature type="compositionally biased region" description="Basic and acidic residues" evidence="1">
    <location>
        <begin position="96"/>
        <end position="128"/>
    </location>
</feature>
<name>A0A4V3RTD8_9BACT</name>
<evidence type="ECO:0000313" key="3">
    <source>
        <dbReference type="Proteomes" id="UP000306630"/>
    </source>
</evidence>
<accession>A0A4V3RTD8</accession>
<dbReference type="AlphaFoldDB" id="A0A4V3RTD8"/>